<dbReference type="OrthoDB" id="6609991at2759"/>
<dbReference type="EMBL" id="QKKF02006326">
    <property type="protein sequence ID" value="RZF46400.1"/>
    <property type="molecule type" value="Genomic_DNA"/>
</dbReference>
<keyword evidence="2" id="KW-1185">Reference proteome</keyword>
<comment type="caution">
    <text evidence="1">The sequence shown here is derived from an EMBL/GenBank/DDBJ whole genome shotgun (WGS) entry which is preliminary data.</text>
</comment>
<protein>
    <submittedName>
        <fullName evidence="1">Uncharacterized protein</fullName>
    </submittedName>
</protein>
<feature type="non-terminal residue" evidence="1">
    <location>
        <position position="1"/>
    </location>
</feature>
<sequence length="173" mass="19509">IKELSRYGRSGHARLTQSHSGWTCIELIDEPEAKGLIDPIDIKELVTGHTSANYLELMFPEVADMVVDDGEEEEEDEGENEEKAMEKARMEMFNIRLVETLPQHFSQVQMRGTIPPSWFPGLLECSPSVPGVIKVRIRQKSWNTFGRKSARKSTPAGAPIFIGNDYDFVICLV</sequence>
<proteinExistence type="predicted"/>
<dbReference type="Proteomes" id="UP000291343">
    <property type="component" value="Unassembled WGS sequence"/>
</dbReference>
<reference evidence="1 2" key="1">
    <citation type="journal article" date="2017" name="Gigascience">
        <title>Genome sequence of the small brown planthopper, Laodelphax striatellus.</title>
        <authorList>
            <person name="Zhu J."/>
            <person name="Jiang F."/>
            <person name="Wang X."/>
            <person name="Yang P."/>
            <person name="Bao Y."/>
            <person name="Zhao W."/>
            <person name="Wang W."/>
            <person name="Lu H."/>
            <person name="Wang Q."/>
            <person name="Cui N."/>
            <person name="Li J."/>
            <person name="Chen X."/>
            <person name="Luo L."/>
            <person name="Yu J."/>
            <person name="Kang L."/>
            <person name="Cui F."/>
        </authorList>
    </citation>
    <scope>NUCLEOTIDE SEQUENCE [LARGE SCALE GENOMIC DNA]</scope>
    <source>
        <strain evidence="1">Lst14</strain>
    </source>
</reference>
<dbReference type="AlphaFoldDB" id="A0A482XLG5"/>
<dbReference type="InParanoid" id="A0A482XLG5"/>
<gene>
    <name evidence="1" type="ORF">LSTR_LSTR014646</name>
</gene>
<organism evidence="1 2">
    <name type="scientific">Laodelphax striatellus</name>
    <name type="common">Small brown planthopper</name>
    <name type="synonym">Delphax striatella</name>
    <dbReference type="NCBI Taxonomy" id="195883"/>
    <lineage>
        <taxon>Eukaryota</taxon>
        <taxon>Metazoa</taxon>
        <taxon>Ecdysozoa</taxon>
        <taxon>Arthropoda</taxon>
        <taxon>Hexapoda</taxon>
        <taxon>Insecta</taxon>
        <taxon>Pterygota</taxon>
        <taxon>Neoptera</taxon>
        <taxon>Paraneoptera</taxon>
        <taxon>Hemiptera</taxon>
        <taxon>Auchenorrhyncha</taxon>
        <taxon>Fulgoroidea</taxon>
        <taxon>Delphacidae</taxon>
        <taxon>Criomorphinae</taxon>
        <taxon>Laodelphax</taxon>
    </lineage>
</organism>
<evidence type="ECO:0000313" key="2">
    <source>
        <dbReference type="Proteomes" id="UP000291343"/>
    </source>
</evidence>
<name>A0A482XLG5_LAOST</name>
<evidence type="ECO:0000313" key="1">
    <source>
        <dbReference type="EMBL" id="RZF46400.1"/>
    </source>
</evidence>
<accession>A0A482XLG5</accession>